<keyword evidence="3" id="KW-0804">Transcription</keyword>
<feature type="domain" description="HTH tetR-type" evidence="5">
    <location>
        <begin position="6"/>
        <end position="64"/>
    </location>
</feature>
<dbReference type="Gene3D" id="1.10.357.10">
    <property type="entry name" value="Tetracycline Repressor, domain 2"/>
    <property type="match status" value="1"/>
</dbReference>
<evidence type="ECO:0000256" key="4">
    <source>
        <dbReference type="PROSITE-ProRule" id="PRU00335"/>
    </source>
</evidence>
<dbReference type="InterPro" id="IPR050109">
    <property type="entry name" value="HTH-type_TetR-like_transc_reg"/>
</dbReference>
<dbReference type="eggNOG" id="COG1309">
    <property type="taxonomic scope" value="Bacteria"/>
</dbReference>
<feature type="DNA-binding region" description="H-T-H motif" evidence="4">
    <location>
        <begin position="27"/>
        <end position="46"/>
    </location>
</feature>
<dbReference type="PANTHER" id="PTHR30055">
    <property type="entry name" value="HTH-TYPE TRANSCRIPTIONAL REGULATOR RUTR"/>
    <property type="match status" value="1"/>
</dbReference>
<dbReference type="GO" id="GO:0003700">
    <property type="term" value="F:DNA-binding transcription factor activity"/>
    <property type="evidence" value="ECO:0007669"/>
    <property type="project" value="TreeGrafter"/>
</dbReference>
<accession>A0A193C084</accession>
<dbReference type="Proteomes" id="UP000093695">
    <property type="component" value="Chromosome"/>
</dbReference>
<name>A0A193C084_AMYOR</name>
<dbReference type="SUPFAM" id="SSF48498">
    <property type="entry name" value="Tetracyclin repressor-like, C-terminal domain"/>
    <property type="match status" value="1"/>
</dbReference>
<sequence length="178" mass="19737">MRADAARNLEAVLTTGAAMLARDPATSISAIAAEAGVDRRTVYRRFASREDLLTAIYDSRLTAVEEVVRAARLTESAVPVALHRYAEGIIEVNRTWPVELTRMRTEPSIQDRRARLTAEVDAFLRRATDEEFLRADVPDGWASRLLIQLLHLASREDLPAPRAADLLVSTFLDGVGVR</sequence>
<dbReference type="InterPro" id="IPR036271">
    <property type="entry name" value="Tet_transcr_reg_TetR-rel_C_sf"/>
</dbReference>
<dbReference type="SUPFAM" id="SSF46689">
    <property type="entry name" value="Homeodomain-like"/>
    <property type="match status" value="1"/>
</dbReference>
<gene>
    <name evidence="6" type="ORF">SD37_20710</name>
</gene>
<dbReference type="PROSITE" id="PS50977">
    <property type="entry name" value="HTH_TETR_2"/>
    <property type="match status" value="1"/>
</dbReference>
<protein>
    <submittedName>
        <fullName evidence="6">TetR family transcriptional regulator</fullName>
    </submittedName>
</protein>
<evidence type="ECO:0000256" key="1">
    <source>
        <dbReference type="ARBA" id="ARBA00023015"/>
    </source>
</evidence>
<dbReference type="PANTHER" id="PTHR30055:SF234">
    <property type="entry name" value="HTH-TYPE TRANSCRIPTIONAL REGULATOR BETI"/>
    <property type="match status" value="1"/>
</dbReference>
<reference evidence="6 7" key="1">
    <citation type="journal article" date="2015" name="Genome Announc.">
        <title>Draft Genome Sequence of Norvancomycin-Producing Strain Amycolatopsis orientalis CPCC200066.</title>
        <authorList>
            <person name="Lei X."/>
            <person name="Yuan F."/>
            <person name="Shi Y."/>
            <person name="Li X."/>
            <person name="Wang L."/>
            <person name="Hong B."/>
        </authorList>
    </citation>
    <scope>NUCLEOTIDE SEQUENCE [LARGE SCALE GENOMIC DNA]</scope>
    <source>
        <strain evidence="6 7">B-37</strain>
    </source>
</reference>
<dbReference type="RefSeq" id="WP_044856544.1">
    <property type="nucleotide sequence ID" value="NZ_CP016174.1"/>
</dbReference>
<evidence type="ECO:0000259" key="5">
    <source>
        <dbReference type="PROSITE" id="PS50977"/>
    </source>
</evidence>
<dbReference type="InterPro" id="IPR001647">
    <property type="entry name" value="HTH_TetR"/>
</dbReference>
<dbReference type="InterPro" id="IPR009057">
    <property type="entry name" value="Homeodomain-like_sf"/>
</dbReference>
<evidence type="ECO:0000256" key="2">
    <source>
        <dbReference type="ARBA" id="ARBA00023125"/>
    </source>
</evidence>
<evidence type="ECO:0000256" key="3">
    <source>
        <dbReference type="ARBA" id="ARBA00023163"/>
    </source>
</evidence>
<keyword evidence="7" id="KW-1185">Reference proteome</keyword>
<evidence type="ECO:0000313" key="7">
    <source>
        <dbReference type="Proteomes" id="UP000093695"/>
    </source>
</evidence>
<dbReference type="STRING" id="31958.SD37_20710"/>
<organism evidence="6 7">
    <name type="scientific">Amycolatopsis orientalis</name>
    <name type="common">Nocardia orientalis</name>
    <dbReference type="NCBI Taxonomy" id="31958"/>
    <lineage>
        <taxon>Bacteria</taxon>
        <taxon>Bacillati</taxon>
        <taxon>Actinomycetota</taxon>
        <taxon>Actinomycetes</taxon>
        <taxon>Pseudonocardiales</taxon>
        <taxon>Pseudonocardiaceae</taxon>
        <taxon>Amycolatopsis</taxon>
    </lineage>
</organism>
<dbReference type="KEGG" id="aori:SD37_20710"/>
<dbReference type="EMBL" id="CP016174">
    <property type="protein sequence ID" value="ANN17830.1"/>
    <property type="molecule type" value="Genomic_DNA"/>
</dbReference>
<proteinExistence type="predicted"/>
<dbReference type="Pfam" id="PF00440">
    <property type="entry name" value="TetR_N"/>
    <property type="match status" value="1"/>
</dbReference>
<dbReference type="AlphaFoldDB" id="A0A193C084"/>
<keyword evidence="2 4" id="KW-0238">DNA-binding</keyword>
<evidence type="ECO:0000313" key="6">
    <source>
        <dbReference type="EMBL" id="ANN17830.1"/>
    </source>
</evidence>
<dbReference type="GO" id="GO:0000976">
    <property type="term" value="F:transcription cis-regulatory region binding"/>
    <property type="evidence" value="ECO:0007669"/>
    <property type="project" value="TreeGrafter"/>
</dbReference>
<keyword evidence="1" id="KW-0805">Transcription regulation</keyword>